<protein>
    <submittedName>
        <fullName evidence="1">Uncharacterized protein</fullName>
    </submittedName>
</protein>
<organism evidence="1 2">
    <name type="scientific">Sunxiuqinia dokdonensis</name>
    <dbReference type="NCBI Taxonomy" id="1409788"/>
    <lineage>
        <taxon>Bacteria</taxon>
        <taxon>Pseudomonadati</taxon>
        <taxon>Bacteroidota</taxon>
        <taxon>Bacteroidia</taxon>
        <taxon>Marinilabiliales</taxon>
        <taxon>Prolixibacteraceae</taxon>
        <taxon>Sunxiuqinia</taxon>
    </lineage>
</organism>
<dbReference type="EMBL" id="LGIA01000205">
    <property type="protein sequence ID" value="KOH43000.1"/>
    <property type="molecule type" value="Genomic_DNA"/>
</dbReference>
<gene>
    <name evidence="1" type="ORF">NC99_42160</name>
</gene>
<reference evidence="2" key="1">
    <citation type="submission" date="2015-07" db="EMBL/GenBank/DDBJ databases">
        <title>Genome sequencing of Sunxiuqinia dokdonensis strain SK.</title>
        <authorList>
            <person name="Ahn S."/>
            <person name="Kim B.-C."/>
        </authorList>
    </citation>
    <scope>NUCLEOTIDE SEQUENCE [LARGE SCALE GENOMIC DNA]</scope>
    <source>
        <strain evidence="2">SK</strain>
    </source>
</reference>
<dbReference type="AlphaFoldDB" id="A0A0L8V3C2"/>
<name>A0A0L8V3C2_9BACT</name>
<proteinExistence type="predicted"/>
<comment type="caution">
    <text evidence="1">The sequence shown here is derived from an EMBL/GenBank/DDBJ whole genome shotgun (WGS) entry which is preliminary data.</text>
</comment>
<evidence type="ECO:0000313" key="2">
    <source>
        <dbReference type="Proteomes" id="UP000036958"/>
    </source>
</evidence>
<sequence length="47" mass="5593">MEELNLGYSSGQSYINIDWIFYLCNGFFKSKFKIINKFNIKTINHVN</sequence>
<evidence type="ECO:0000313" key="1">
    <source>
        <dbReference type="EMBL" id="KOH43000.1"/>
    </source>
</evidence>
<accession>A0A0L8V3C2</accession>
<dbReference type="Proteomes" id="UP000036958">
    <property type="component" value="Unassembled WGS sequence"/>
</dbReference>
<keyword evidence="2" id="KW-1185">Reference proteome</keyword>
<dbReference type="STRING" id="1409788.NC99_42160"/>